<protein>
    <submittedName>
        <fullName evidence="1">Uncharacterized protein</fullName>
    </submittedName>
</protein>
<dbReference type="EMBL" id="QPJL01000037">
    <property type="protein sequence ID" value="RCW78469.1"/>
    <property type="molecule type" value="Genomic_DNA"/>
</dbReference>
<dbReference type="Proteomes" id="UP000253345">
    <property type="component" value="Unassembled WGS sequence"/>
</dbReference>
<evidence type="ECO:0000313" key="1">
    <source>
        <dbReference type="EMBL" id="RCW78469.1"/>
    </source>
</evidence>
<name>A0A368YFP7_9RHOB</name>
<accession>A0A368YFP7</accession>
<gene>
    <name evidence="1" type="ORF">DFP89_13714</name>
</gene>
<keyword evidence="2" id="KW-1185">Reference proteome</keyword>
<sequence>MVLPMEGRLIAETSDGAQIELAAGEGQRVLYALTTLAQTPVGPHLAIRVLRTVAGEVLWRSPATGQS</sequence>
<organism evidence="1 2">
    <name type="scientific">Paracoccus lutimaris</name>
    <dbReference type="NCBI Taxonomy" id="1490030"/>
    <lineage>
        <taxon>Bacteria</taxon>
        <taxon>Pseudomonadati</taxon>
        <taxon>Pseudomonadota</taxon>
        <taxon>Alphaproteobacteria</taxon>
        <taxon>Rhodobacterales</taxon>
        <taxon>Paracoccaceae</taxon>
        <taxon>Paracoccus</taxon>
    </lineage>
</organism>
<dbReference type="AlphaFoldDB" id="A0A368YFP7"/>
<comment type="caution">
    <text evidence="1">The sequence shown here is derived from an EMBL/GenBank/DDBJ whole genome shotgun (WGS) entry which is preliminary data.</text>
</comment>
<proteinExistence type="predicted"/>
<evidence type="ECO:0000313" key="2">
    <source>
        <dbReference type="Proteomes" id="UP000253345"/>
    </source>
</evidence>
<dbReference type="RefSeq" id="WP_181870395.1">
    <property type="nucleotide sequence ID" value="NZ_QPJL01000037.1"/>
</dbReference>
<reference evidence="1 2" key="1">
    <citation type="submission" date="2018-07" db="EMBL/GenBank/DDBJ databases">
        <title>Genomic Encyclopedia of Type Strains, Phase III (KMG-III): the genomes of soil and plant-associated and newly described type strains.</title>
        <authorList>
            <person name="Whitman W."/>
        </authorList>
    </citation>
    <scope>NUCLEOTIDE SEQUENCE [LARGE SCALE GENOMIC DNA]</scope>
    <source>
        <strain evidence="1 2">CECT 8525</strain>
    </source>
</reference>